<keyword evidence="1" id="KW-0472">Membrane</keyword>
<dbReference type="PANTHER" id="PTHR40044">
    <property type="entry name" value="INTEGRAL MEMBRANE PROTEIN-RELATED"/>
    <property type="match status" value="1"/>
</dbReference>
<dbReference type="PIRSF" id="PIRSF031501">
    <property type="entry name" value="QueT"/>
    <property type="match status" value="1"/>
</dbReference>
<sequence>MRNKKVLFMAQASIIAAIYVVLTVLFAPFGFASIQVRISEALTILPFFTPAAIPGLFIGCIFGNLISGAIPIDIVCGSFATLIAAYCSYLLRGRKYLVVLPPIIANTLVVPFVLYYGYGINLPIPLMMLTVGIGEVLSCAVLGLIVLNVLDNYKHIIFRKWVS</sequence>
<feature type="transmembrane region" description="Helical" evidence="1">
    <location>
        <begin position="6"/>
        <end position="32"/>
    </location>
</feature>
<feature type="transmembrane region" description="Helical" evidence="1">
    <location>
        <begin position="98"/>
        <end position="118"/>
    </location>
</feature>
<feature type="transmembrane region" description="Helical" evidence="1">
    <location>
        <begin position="72"/>
        <end position="91"/>
    </location>
</feature>
<proteinExistence type="predicted"/>
<dbReference type="Pfam" id="PF06177">
    <property type="entry name" value="QueT"/>
    <property type="match status" value="1"/>
</dbReference>
<dbReference type="AlphaFoldDB" id="A0A4U8QCK6"/>
<organism evidence="2 3">
    <name type="scientific">Robinsoniella peoriensis</name>
    <dbReference type="NCBI Taxonomy" id="180332"/>
    <lineage>
        <taxon>Bacteria</taxon>
        <taxon>Bacillati</taxon>
        <taxon>Bacillota</taxon>
        <taxon>Clostridia</taxon>
        <taxon>Lachnospirales</taxon>
        <taxon>Lachnospiraceae</taxon>
        <taxon>Robinsoniella</taxon>
    </lineage>
</organism>
<reference evidence="2 3" key="1">
    <citation type="journal article" date="2019" name="Anaerobe">
        <title>Detection of Robinsoniella peoriensis in multiple bone samples of a trauma patient.</title>
        <authorList>
            <person name="Schrottner P."/>
            <person name="Hartwich K."/>
            <person name="Bunk B."/>
            <person name="Schober I."/>
            <person name="Helbig S."/>
            <person name="Rudolph W.W."/>
            <person name="Gunzer F."/>
        </authorList>
    </citation>
    <scope>NUCLEOTIDE SEQUENCE [LARGE SCALE GENOMIC DNA]</scope>
    <source>
        <strain evidence="2 3">DSM 106044</strain>
    </source>
</reference>
<gene>
    <name evidence="2" type="primary">queT</name>
    <name evidence="2" type="ORF">DSM106044_00306</name>
</gene>
<dbReference type="EMBL" id="QGQD01000006">
    <property type="protein sequence ID" value="TLD02807.1"/>
    <property type="molecule type" value="Genomic_DNA"/>
</dbReference>
<feature type="transmembrane region" description="Helical" evidence="1">
    <location>
        <begin position="124"/>
        <end position="150"/>
    </location>
</feature>
<dbReference type="RefSeq" id="WP_138001618.1">
    <property type="nucleotide sequence ID" value="NZ_QGQD01000006.1"/>
</dbReference>
<keyword evidence="1" id="KW-1133">Transmembrane helix</keyword>
<dbReference type="STRING" id="180332.GCA_000797495_05560"/>
<evidence type="ECO:0000313" key="2">
    <source>
        <dbReference type="EMBL" id="TLD02807.1"/>
    </source>
</evidence>
<dbReference type="InterPro" id="IPR010387">
    <property type="entry name" value="QueT"/>
</dbReference>
<dbReference type="PANTHER" id="PTHR40044:SF1">
    <property type="entry name" value="INTEGRAL MEMBRANE PROTEIN"/>
    <property type="match status" value="1"/>
</dbReference>
<dbReference type="Proteomes" id="UP000306509">
    <property type="component" value="Unassembled WGS sequence"/>
</dbReference>
<evidence type="ECO:0000313" key="3">
    <source>
        <dbReference type="Proteomes" id="UP000306509"/>
    </source>
</evidence>
<protein>
    <submittedName>
        <fullName evidence="2">Queuosine ECF transporter S component QueT</fullName>
    </submittedName>
</protein>
<name>A0A4U8QCK6_9FIRM</name>
<keyword evidence="1" id="KW-0812">Transmembrane</keyword>
<accession>A0A4U8QCK6</accession>
<feature type="transmembrane region" description="Helical" evidence="1">
    <location>
        <begin position="44"/>
        <end position="66"/>
    </location>
</feature>
<evidence type="ECO:0000256" key="1">
    <source>
        <dbReference type="SAM" id="Phobius"/>
    </source>
</evidence>
<keyword evidence="3" id="KW-1185">Reference proteome</keyword>
<comment type="caution">
    <text evidence="2">The sequence shown here is derived from an EMBL/GenBank/DDBJ whole genome shotgun (WGS) entry which is preliminary data.</text>
</comment>